<reference evidence="8" key="1">
    <citation type="submission" date="2022-01" db="EMBL/GenBank/DDBJ databases">
        <authorList>
            <person name="King R."/>
        </authorList>
    </citation>
    <scope>NUCLEOTIDE SEQUENCE</scope>
</reference>
<feature type="domain" description="AN1-type" evidence="7">
    <location>
        <begin position="94"/>
        <end position="142"/>
    </location>
</feature>
<dbReference type="PROSITE" id="PS51039">
    <property type="entry name" value="ZF_AN1"/>
    <property type="match status" value="2"/>
</dbReference>
<dbReference type="GO" id="GO:0005783">
    <property type="term" value="C:endoplasmic reticulum"/>
    <property type="evidence" value="ECO:0007669"/>
    <property type="project" value="TreeGrafter"/>
</dbReference>
<dbReference type="GO" id="GO:0008270">
    <property type="term" value="F:zinc ion binding"/>
    <property type="evidence" value="ECO:0007669"/>
    <property type="project" value="UniProtKB-KW"/>
</dbReference>
<dbReference type="Proteomes" id="UP001153737">
    <property type="component" value="Chromosome 8"/>
</dbReference>
<protein>
    <recommendedName>
        <fullName evidence="7">AN1-type domain-containing protein</fullName>
    </recommendedName>
</protein>
<dbReference type="PANTHER" id="PTHR14677:SF20">
    <property type="entry name" value="ZINC FINGER AN1-TYPE CONTAINING 2A-RELATED"/>
    <property type="match status" value="1"/>
</dbReference>
<dbReference type="PANTHER" id="PTHR14677">
    <property type="entry name" value="ARSENITE INDUCUBLE RNA ASSOCIATED PROTEIN AIP-1-RELATED"/>
    <property type="match status" value="1"/>
</dbReference>
<evidence type="ECO:0000256" key="1">
    <source>
        <dbReference type="ARBA" id="ARBA00022723"/>
    </source>
</evidence>
<keyword evidence="3 5" id="KW-0863">Zinc-finger</keyword>
<dbReference type="AlphaFoldDB" id="A0A9P0GQU6"/>
<evidence type="ECO:0000313" key="9">
    <source>
        <dbReference type="Proteomes" id="UP001153737"/>
    </source>
</evidence>
<dbReference type="GO" id="GO:0043161">
    <property type="term" value="P:proteasome-mediated ubiquitin-dependent protein catabolic process"/>
    <property type="evidence" value="ECO:0007669"/>
    <property type="project" value="TreeGrafter"/>
</dbReference>
<evidence type="ECO:0000259" key="7">
    <source>
        <dbReference type="PROSITE" id="PS51039"/>
    </source>
</evidence>
<dbReference type="Gene3D" id="4.10.1110.10">
    <property type="entry name" value="AN1-like Zinc finger"/>
    <property type="match status" value="2"/>
</dbReference>
<feature type="region of interest" description="Disordered" evidence="6">
    <location>
        <begin position="198"/>
        <end position="217"/>
    </location>
</feature>
<dbReference type="SMART" id="SM00154">
    <property type="entry name" value="ZnF_AN1"/>
    <property type="match status" value="2"/>
</dbReference>
<dbReference type="InterPro" id="IPR003903">
    <property type="entry name" value="UIM_dom"/>
</dbReference>
<dbReference type="SUPFAM" id="SSF118310">
    <property type="entry name" value="AN1-like Zinc finger"/>
    <property type="match status" value="2"/>
</dbReference>
<keyword evidence="9" id="KW-1185">Reference proteome</keyword>
<name>A0A9P0GQU6_PHACE</name>
<dbReference type="OrthoDB" id="431929at2759"/>
<evidence type="ECO:0000256" key="5">
    <source>
        <dbReference type="PROSITE-ProRule" id="PRU00449"/>
    </source>
</evidence>
<organism evidence="8 9">
    <name type="scientific">Phaedon cochleariae</name>
    <name type="common">Mustard beetle</name>
    <dbReference type="NCBI Taxonomy" id="80249"/>
    <lineage>
        <taxon>Eukaryota</taxon>
        <taxon>Metazoa</taxon>
        <taxon>Ecdysozoa</taxon>
        <taxon>Arthropoda</taxon>
        <taxon>Hexapoda</taxon>
        <taxon>Insecta</taxon>
        <taxon>Pterygota</taxon>
        <taxon>Neoptera</taxon>
        <taxon>Endopterygota</taxon>
        <taxon>Coleoptera</taxon>
        <taxon>Polyphaga</taxon>
        <taxon>Cucujiformia</taxon>
        <taxon>Chrysomeloidea</taxon>
        <taxon>Chrysomelidae</taxon>
        <taxon>Chrysomelinae</taxon>
        <taxon>Chrysomelini</taxon>
        <taxon>Phaedon</taxon>
    </lineage>
</organism>
<gene>
    <name evidence="8" type="ORF">PHAECO_LOCUS11540</name>
</gene>
<dbReference type="Pfam" id="PF01428">
    <property type="entry name" value="zf-AN1"/>
    <property type="match status" value="2"/>
</dbReference>
<accession>A0A9P0GQU6</accession>
<dbReference type="GO" id="GO:0045047">
    <property type="term" value="P:protein targeting to ER"/>
    <property type="evidence" value="ECO:0007669"/>
    <property type="project" value="TreeGrafter"/>
</dbReference>
<dbReference type="InterPro" id="IPR035896">
    <property type="entry name" value="AN1-like_Znf"/>
</dbReference>
<dbReference type="Pfam" id="PF25403">
    <property type="entry name" value="zf-C2H2_ZFAND2"/>
    <property type="match status" value="1"/>
</dbReference>
<reference evidence="8" key="2">
    <citation type="submission" date="2022-10" db="EMBL/GenBank/DDBJ databases">
        <authorList>
            <consortium name="ENA_rothamsted_submissions"/>
            <consortium name="culmorum"/>
            <person name="King R."/>
        </authorList>
    </citation>
    <scope>NUCLEOTIDE SEQUENCE</scope>
</reference>
<keyword evidence="2" id="KW-0677">Repeat</keyword>
<proteinExistence type="predicted"/>
<sequence length="217" mass="24160">MELPHLGQQCSNSDCKKLNFLPIKCDACKLLFCEDHYSYSNHNCSNSYMKNNQVPVCPLCSKPIPVGRGLSPDVVVGAHIDSDCQSDPAKSRRKVFTNRCTFKKCKNKELLPVVCDACRMNFCIKHRHPTDHSCEGSAVKRHWMSIPQQNSVDSPSIQGNMSEDEALARALALSLQDSCSKQSQEEIDLALARQLQASESQAVTATNRNSRDRCNVS</sequence>
<feature type="compositionally biased region" description="Polar residues" evidence="6">
    <location>
        <begin position="198"/>
        <end position="208"/>
    </location>
</feature>
<evidence type="ECO:0000313" key="8">
    <source>
        <dbReference type="EMBL" id="CAH1180392.1"/>
    </source>
</evidence>
<evidence type="ECO:0000256" key="6">
    <source>
        <dbReference type="SAM" id="MobiDB-lite"/>
    </source>
</evidence>
<dbReference type="EMBL" id="OU896714">
    <property type="protein sequence ID" value="CAH1180392.1"/>
    <property type="molecule type" value="Genomic_DNA"/>
</dbReference>
<evidence type="ECO:0000256" key="4">
    <source>
        <dbReference type="ARBA" id="ARBA00022833"/>
    </source>
</evidence>
<keyword evidence="4" id="KW-0862">Zinc</keyword>
<keyword evidence="1" id="KW-0479">Metal-binding</keyword>
<evidence type="ECO:0000256" key="3">
    <source>
        <dbReference type="ARBA" id="ARBA00022771"/>
    </source>
</evidence>
<dbReference type="InterPro" id="IPR057357">
    <property type="entry name" value="Znf-C2H2_ZFAND2A/B"/>
</dbReference>
<dbReference type="Pfam" id="PF02809">
    <property type="entry name" value="UIM"/>
    <property type="match status" value="1"/>
</dbReference>
<evidence type="ECO:0000256" key="2">
    <source>
        <dbReference type="ARBA" id="ARBA00022737"/>
    </source>
</evidence>
<feature type="domain" description="AN1-type" evidence="7">
    <location>
        <begin position="4"/>
        <end position="52"/>
    </location>
</feature>
<dbReference type="InterPro" id="IPR000058">
    <property type="entry name" value="Znf_AN1"/>
</dbReference>